<dbReference type="GO" id="GO:0006325">
    <property type="term" value="P:chromatin organization"/>
    <property type="evidence" value="ECO:0007669"/>
    <property type="project" value="UniProtKB-KW"/>
</dbReference>
<evidence type="ECO:0000256" key="14">
    <source>
        <dbReference type="ARBA" id="ARBA00081114"/>
    </source>
</evidence>
<feature type="domain" description="Retinoblastoma-associated protein A-box" evidence="17">
    <location>
        <begin position="419"/>
        <end position="629"/>
    </location>
</feature>
<evidence type="ECO:0000256" key="5">
    <source>
        <dbReference type="ARBA" id="ARBA00022491"/>
    </source>
</evidence>
<protein>
    <recommendedName>
        <fullName evidence="13">Retinoblastoma-associated protein</fullName>
    </recommendedName>
    <alternativeName>
        <fullName evidence="14">pRb</fullName>
    </alternativeName>
</protein>
<organism evidence="19 20">
    <name type="scientific">Carassius auratus</name>
    <name type="common">Goldfish</name>
    <dbReference type="NCBI Taxonomy" id="7957"/>
    <lineage>
        <taxon>Eukaryota</taxon>
        <taxon>Metazoa</taxon>
        <taxon>Chordata</taxon>
        <taxon>Craniata</taxon>
        <taxon>Vertebrata</taxon>
        <taxon>Euteleostomi</taxon>
        <taxon>Actinopterygii</taxon>
        <taxon>Neopterygii</taxon>
        <taxon>Teleostei</taxon>
        <taxon>Ostariophysi</taxon>
        <taxon>Cypriniformes</taxon>
        <taxon>Cyprinidae</taxon>
        <taxon>Cyprininae</taxon>
        <taxon>Carassius</taxon>
    </lineage>
</organism>
<evidence type="ECO:0000313" key="19">
    <source>
        <dbReference type="Proteomes" id="UP000515129"/>
    </source>
</evidence>
<evidence type="ECO:0000256" key="4">
    <source>
        <dbReference type="ARBA" id="ARBA00022490"/>
    </source>
</evidence>
<dbReference type="PANTHER" id="PTHR13742:SF36">
    <property type="entry name" value="RETINOBLASTOMA-ASSOCIATED PROTEIN"/>
    <property type="match status" value="1"/>
</dbReference>
<dbReference type="InterPro" id="IPR002719">
    <property type="entry name" value="RB_B"/>
</dbReference>
<keyword evidence="4" id="KW-0963">Cytoplasm</keyword>
<gene>
    <name evidence="20" type="primary">LOC113038593</name>
</gene>
<evidence type="ECO:0000313" key="20">
    <source>
        <dbReference type="RefSeq" id="XP_026051931.1"/>
    </source>
</evidence>
<evidence type="ECO:0000259" key="17">
    <source>
        <dbReference type="SMART" id="SM01368"/>
    </source>
</evidence>
<proteinExistence type="inferred from homology"/>
<evidence type="ECO:0000256" key="13">
    <source>
        <dbReference type="ARBA" id="ARBA00070939"/>
    </source>
</evidence>
<evidence type="ECO:0000256" key="6">
    <source>
        <dbReference type="ARBA" id="ARBA00022553"/>
    </source>
</evidence>
<dbReference type="GO" id="GO:0000977">
    <property type="term" value="F:RNA polymerase II transcription regulatory region sequence-specific DNA binding"/>
    <property type="evidence" value="ECO:0007669"/>
    <property type="project" value="TreeGrafter"/>
</dbReference>
<dbReference type="GO" id="GO:0005737">
    <property type="term" value="C:cytoplasm"/>
    <property type="evidence" value="ECO:0007669"/>
    <property type="project" value="UniProtKB-SubCell"/>
</dbReference>
<dbReference type="InterPro" id="IPR028309">
    <property type="entry name" value="RB_fam"/>
</dbReference>
<dbReference type="InterPro" id="IPR024599">
    <property type="entry name" value="RB_N"/>
</dbReference>
<keyword evidence="12" id="KW-0131">Cell cycle</keyword>
<evidence type="ECO:0000259" key="18">
    <source>
        <dbReference type="SMART" id="SM01369"/>
    </source>
</evidence>
<evidence type="ECO:0000256" key="8">
    <source>
        <dbReference type="ARBA" id="ARBA00023015"/>
    </source>
</evidence>
<dbReference type="InterPro" id="IPR002720">
    <property type="entry name" value="RB_A"/>
</dbReference>
<feature type="domain" description="Retinoblastoma-associated protein C-terminal" evidence="18">
    <location>
        <begin position="812"/>
        <end position="963"/>
    </location>
</feature>
<dbReference type="GO" id="GO:2000134">
    <property type="term" value="P:negative regulation of G1/S transition of mitotic cell cycle"/>
    <property type="evidence" value="ECO:0007669"/>
    <property type="project" value="TreeGrafter"/>
</dbReference>
<dbReference type="AlphaFoldDB" id="A0A6P6IW64"/>
<dbReference type="FunFam" id="1.10.472.10:FF:000033">
    <property type="entry name" value="retinoblastoma-associated protein isoform X1"/>
    <property type="match status" value="1"/>
</dbReference>
<feature type="region of interest" description="Disordered" evidence="15">
    <location>
        <begin position="898"/>
        <end position="963"/>
    </location>
</feature>
<keyword evidence="5" id="KW-0678">Repressor</keyword>
<name>A0A6P6IW64_CARAU</name>
<feature type="compositionally biased region" description="Basic and acidic residues" evidence="15">
    <location>
        <begin position="95"/>
        <end position="104"/>
    </location>
</feature>
<evidence type="ECO:0000256" key="7">
    <source>
        <dbReference type="ARBA" id="ARBA00022853"/>
    </source>
</evidence>
<dbReference type="InterPro" id="IPR015030">
    <property type="entry name" value="RB_C"/>
</dbReference>
<evidence type="ECO:0000256" key="11">
    <source>
        <dbReference type="ARBA" id="ARBA00023242"/>
    </source>
</evidence>
<dbReference type="GO" id="GO:0031175">
    <property type="term" value="P:neuron projection development"/>
    <property type="evidence" value="ECO:0007669"/>
    <property type="project" value="TreeGrafter"/>
</dbReference>
<dbReference type="Pfam" id="PF11934">
    <property type="entry name" value="DUF3452"/>
    <property type="match status" value="1"/>
</dbReference>
<evidence type="ECO:0000256" key="9">
    <source>
        <dbReference type="ARBA" id="ARBA00023125"/>
    </source>
</evidence>
<dbReference type="KEGG" id="caua:113038593"/>
<dbReference type="SMART" id="SM01368">
    <property type="entry name" value="RB_A"/>
    <property type="match status" value="1"/>
</dbReference>
<dbReference type="PANTHER" id="PTHR13742">
    <property type="entry name" value="RETINOBLASTOMA-ASSOCIATED PROTEIN RB -RELATED"/>
    <property type="match status" value="1"/>
</dbReference>
<feature type="compositionally biased region" description="Polar residues" evidence="15">
    <location>
        <begin position="925"/>
        <end position="945"/>
    </location>
</feature>
<evidence type="ECO:0000256" key="15">
    <source>
        <dbReference type="SAM" id="MobiDB-lite"/>
    </source>
</evidence>
<feature type="region of interest" description="Disordered" evidence="15">
    <location>
        <begin position="290"/>
        <end position="312"/>
    </location>
</feature>
<dbReference type="SMART" id="SM01369">
    <property type="entry name" value="Rb_C"/>
    <property type="match status" value="1"/>
</dbReference>
<dbReference type="FunFam" id="1.10.472.140:FF:000002">
    <property type="entry name" value="RB transcriptional corepressor 1"/>
    <property type="match status" value="1"/>
</dbReference>
<feature type="compositionally biased region" description="Polar residues" evidence="15">
    <location>
        <begin position="81"/>
        <end position="93"/>
    </location>
</feature>
<keyword evidence="7" id="KW-0156">Chromatin regulator</keyword>
<keyword evidence="11" id="KW-0539">Nucleus</keyword>
<dbReference type="Gene3D" id="1.10.472.140">
    <property type="match status" value="1"/>
</dbReference>
<keyword evidence="9" id="KW-0238">DNA-binding</keyword>
<evidence type="ECO:0000259" key="16">
    <source>
        <dbReference type="SMART" id="SM01367"/>
    </source>
</evidence>
<dbReference type="SUPFAM" id="SSF47954">
    <property type="entry name" value="Cyclin-like"/>
    <property type="match status" value="2"/>
</dbReference>
<feature type="domain" description="Retinoblastoma-associated protein N-terminal" evidence="16">
    <location>
        <begin position="150"/>
        <end position="275"/>
    </location>
</feature>
<evidence type="ECO:0000256" key="1">
    <source>
        <dbReference type="ARBA" id="ARBA00004123"/>
    </source>
</evidence>
<dbReference type="GeneID" id="113038593"/>
<sequence>MLRRTIFPRFWVVEEIVESCGHKQAISSSDIQPLTTTSTLPARRSGLLAVLGVNALFIVNMPPKKRSSGTPQKKELKGNMKSGSPDSSDNSVLSPERHKDKEPEFVSLSEELQATNPICDHAWRIWEREIRSMDKANMPYSNRQQWGACLFIAGMELDGLSLTFTQFLKVVGLSVKQFISLVRKMDVNVDTISPKVNTALKRLENKYDVTLALYQRFVKTCEKISAEPDKAKRTELWESSWTMFLLAKGTFLQMEDDLVIAFQLLLCVLEFFTKRFTPSLLLSPYKSAVSSATLSPPTRTSRRNQGKAKTRPPEMDMQLLETLCKESDCSVDEVKNVYQMTFCAFLESVGLSGLQGLPPLETLSKQYEELYHKNKDFDARLFLVDDETLSPSITEVSKLEMTPRKNLSGDDVAIPVPQTPIRAAMNSIKQLRVDLISASDQPSSNLLVYYKNCTVDPSEEIRKRVEELGQVFIERFAQAVGQHCEGLGRKRFNLGAQLYYKVMESMLKSEEKRLSVQNFSKLLNNAAFHTSLLACALEVVMATYVGNSLKNGGFGRSSGASDSVETDLCFPWILDVFQLPAFDFYKVIESFIKAEPTLKHDMMKHLEQCEHVIMESLAWKAGSPLFDLLRQSREEGPGEQAEPPATLNQPLNHSHTAADLYLSPERPSRQPPATESEPPAPGTKALRSNSLSLFYKKLYRMAYLRLKTLFSHLLTSHPELEPIIWTLLQHTLQNEYELMRDRHLDQLIMSAMYAICKVKNVDLRFKTIVTAYKEMPNTNQETFKRVLIREGQYDSIIVFYNLVFMQKLKTNILQYSSPRPPPLSPIPRIPCSPYKNSPLRVPGSNNVYVSPLKSSRVSPVVMTPRSRILISIGESFGSADKFQKINEMVSSTDWSLKRSLDGGSAPKPLKRLRFDMDGQDEADGSKSSGESTLIQKLAEMSSTRTRMQEQKLKEESVKEHPEP</sequence>
<comment type="subcellular location">
    <subcellularLocation>
        <location evidence="2">Cytoplasm</location>
    </subcellularLocation>
    <subcellularLocation>
        <location evidence="1">Nucleus</location>
    </subcellularLocation>
</comment>
<dbReference type="GO" id="GO:0035189">
    <property type="term" value="C:Rb-E2F complex"/>
    <property type="evidence" value="ECO:0007669"/>
    <property type="project" value="TreeGrafter"/>
</dbReference>
<dbReference type="RefSeq" id="XP_026051931.1">
    <property type="nucleotide sequence ID" value="XM_026196146.1"/>
</dbReference>
<evidence type="ECO:0000256" key="3">
    <source>
        <dbReference type="ARBA" id="ARBA00009475"/>
    </source>
</evidence>
<keyword evidence="6" id="KW-0597">Phosphoprotein</keyword>
<dbReference type="Pfam" id="PF01857">
    <property type="entry name" value="RB_B"/>
    <property type="match status" value="1"/>
</dbReference>
<feature type="region of interest" description="Disordered" evidence="15">
    <location>
        <begin position="62"/>
        <end position="106"/>
    </location>
</feature>
<dbReference type="Gene3D" id="6.10.140.1380">
    <property type="match status" value="1"/>
</dbReference>
<dbReference type="Gene3D" id="1.10.472.10">
    <property type="entry name" value="Cyclin-like"/>
    <property type="match status" value="2"/>
</dbReference>
<dbReference type="CDD" id="cd20599">
    <property type="entry name" value="CYCLIN_RB"/>
    <property type="match status" value="1"/>
</dbReference>
<comment type="similarity">
    <text evidence="3">Belongs to the retinoblastoma protein (RB) family.</text>
</comment>
<keyword evidence="8" id="KW-0805">Transcription regulation</keyword>
<dbReference type="Pfam" id="PF01858">
    <property type="entry name" value="RB_A"/>
    <property type="match status" value="1"/>
</dbReference>
<dbReference type="GO" id="GO:0006357">
    <property type="term" value="P:regulation of transcription by RNA polymerase II"/>
    <property type="evidence" value="ECO:0007669"/>
    <property type="project" value="InterPro"/>
</dbReference>
<dbReference type="GO" id="GO:0048667">
    <property type="term" value="P:cell morphogenesis involved in neuron differentiation"/>
    <property type="evidence" value="ECO:0007669"/>
    <property type="project" value="TreeGrafter"/>
</dbReference>
<evidence type="ECO:0000256" key="10">
    <source>
        <dbReference type="ARBA" id="ARBA00023163"/>
    </source>
</evidence>
<keyword evidence="10" id="KW-0804">Transcription</keyword>
<keyword evidence="19" id="KW-1185">Reference proteome</keyword>
<feature type="compositionally biased region" description="Basic residues" evidence="15">
    <location>
        <begin position="300"/>
        <end position="310"/>
    </location>
</feature>
<feature type="region of interest" description="Disordered" evidence="15">
    <location>
        <begin position="663"/>
        <end position="684"/>
    </location>
</feature>
<dbReference type="OrthoDB" id="844594at2759"/>
<dbReference type="FunFam" id="1.10.472.10:FF:000039">
    <property type="entry name" value="RB transcriptional corepressor 1"/>
    <property type="match status" value="1"/>
</dbReference>
<dbReference type="InterPro" id="IPR036915">
    <property type="entry name" value="Cyclin-like_sf"/>
</dbReference>
<dbReference type="SMART" id="SM01367">
    <property type="entry name" value="DUF3452"/>
    <property type="match status" value="1"/>
</dbReference>
<feature type="compositionally biased region" description="Basic and acidic residues" evidence="15">
    <location>
        <begin position="946"/>
        <end position="963"/>
    </location>
</feature>
<evidence type="ECO:0000256" key="12">
    <source>
        <dbReference type="ARBA" id="ARBA00023306"/>
    </source>
</evidence>
<accession>A0A6P6IW64</accession>
<evidence type="ECO:0000256" key="2">
    <source>
        <dbReference type="ARBA" id="ARBA00004496"/>
    </source>
</evidence>
<reference evidence="20" key="1">
    <citation type="submission" date="2025-08" db="UniProtKB">
        <authorList>
            <consortium name="RefSeq"/>
        </authorList>
    </citation>
    <scope>IDENTIFICATION</scope>
    <source>
        <strain evidence="20">Wakin</strain>
        <tissue evidence="20">Muscle</tissue>
    </source>
</reference>
<dbReference type="Proteomes" id="UP000515129">
    <property type="component" value="Chromosome 21"/>
</dbReference>
<dbReference type="GO" id="GO:0000785">
    <property type="term" value="C:chromatin"/>
    <property type="evidence" value="ECO:0007669"/>
    <property type="project" value="TreeGrafter"/>
</dbReference>
<dbReference type="Gene3D" id="6.10.250.530">
    <property type="match status" value="1"/>
</dbReference>
<feature type="compositionally biased region" description="Polar residues" evidence="15">
    <location>
        <begin position="290"/>
        <end position="299"/>
    </location>
</feature>
<dbReference type="Pfam" id="PF08934">
    <property type="entry name" value="Rb_C"/>
    <property type="match status" value="1"/>
</dbReference>